<gene>
    <name evidence="2" type="ORF">SAMN02799615_02782</name>
</gene>
<reference evidence="3" key="1">
    <citation type="submission" date="2016-10" db="EMBL/GenBank/DDBJ databases">
        <authorList>
            <person name="Varghese N."/>
            <person name="Submissions S."/>
        </authorList>
    </citation>
    <scope>NUCLEOTIDE SEQUENCE [LARGE SCALE GENOMIC DNA]</scope>
    <source>
        <strain evidence="3">UNC178MFTsu3.1</strain>
    </source>
</reference>
<accession>A0A1I2GZF4</accession>
<evidence type="ECO:0000313" key="2">
    <source>
        <dbReference type="EMBL" id="SFF21911.1"/>
    </source>
</evidence>
<sequence length="68" mass="7290">MKAQWLKRFAGKRPWHSRYAALFLALIVLAGIAGCAANRLAEEFLLGIALGIAAAVALRVALNADPEE</sequence>
<evidence type="ECO:0000256" key="1">
    <source>
        <dbReference type="SAM" id="Phobius"/>
    </source>
</evidence>
<feature type="transmembrane region" description="Helical" evidence="1">
    <location>
        <begin position="45"/>
        <end position="62"/>
    </location>
</feature>
<organism evidence="2 3">
    <name type="scientific">Dyella marensis</name>
    <dbReference type="NCBI Taxonomy" id="500610"/>
    <lineage>
        <taxon>Bacteria</taxon>
        <taxon>Pseudomonadati</taxon>
        <taxon>Pseudomonadota</taxon>
        <taxon>Gammaproteobacteria</taxon>
        <taxon>Lysobacterales</taxon>
        <taxon>Rhodanobacteraceae</taxon>
        <taxon>Dyella</taxon>
    </lineage>
</organism>
<keyword evidence="1" id="KW-1133">Transmembrane helix</keyword>
<keyword evidence="3" id="KW-1185">Reference proteome</keyword>
<dbReference type="Proteomes" id="UP000199477">
    <property type="component" value="Unassembled WGS sequence"/>
</dbReference>
<dbReference type="AlphaFoldDB" id="A0A1I2GZF4"/>
<evidence type="ECO:0008006" key="4">
    <source>
        <dbReference type="Google" id="ProtNLM"/>
    </source>
</evidence>
<proteinExistence type="predicted"/>
<dbReference type="STRING" id="500610.SAMN02799615_02782"/>
<name>A0A1I2GZF4_9GAMM</name>
<keyword evidence="1" id="KW-0812">Transmembrane</keyword>
<protein>
    <recommendedName>
        <fullName evidence="4">Lipoprotein</fullName>
    </recommendedName>
</protein>
<dbReference type="EMBL" id="FONH01000010">
    <property type="protein sequence ID" value="SFF21911.1"/>
    <property type="molecule type" value="Genomic_DNA"/>
</dbReference>
<dbReference type="RefSeq" id="WP_143096524.1">
    <property type="nucleotide sequence ID" value="NZ_FONH01000010.1"/>
</dbReference>
<keyword evidence="1" id="KW-0472">Membrane</keyword>
<evidence type="ECO:0000313" key="3">
    <source>
        <dbReference type="Proteomes" id="UP000199477"/>
    </source>
</evidence>
<dbReference type="PROSITE" id="PS51257">
    <property type="entry name" value="PROKAR_LIPOPROTEIN"/>
    <property type="match status" value="1"/>
</dbReference>